<organism evidence="3 4">
    <name type="scientific">Limobrevibacterium gyesilva</name>
    <dbReference type="NCBI Taxonomy" id="2991712"/>
    <lineage>
        <taxon>Bacteria</taxon>
        <taxon>Pseudomonadati</taxon>
        <taxon>Pseudomonadota</taxon>
        <taxon>Alphaproteobacteria</taxon>
        <taxon>Acetobacterales</taxon>
        <taxon>Acetobacteraceae</taxon>
        <taxon>Limobrevibacterium</taxon>
    </lineage>
</organism>
<reference evidence="3" key="1">
    <citation type="submission" date="2022-09" db="EMBL/GenBank/DDBJ databases">
        <title>Rhodovastum sp. nov. RN2-1 isolated from soil in Seongnam, South Korea.</title>
        <authorList>
            <person name="Le N.T."/>
        </authorList>
    </citation>
    <scope>NUCLEOTIDE SEQUENCE</scope>
    <source>
        <strain evidence="3">RN2-1</strain>
    </source>
</reference>
<feature type="chain" id="PRO_5041211152" description="YbgF trimerisation domain-containing protein" evidence="2">
    <location>
        <begin position="23"/>
        <end position="155"/>
    </location>
</feature>
<comment type="caution">
    <text evidence="3">The sequence shown here is derived from an EMBL/GenBank/DDBJ whole genome shotgun (WGS) entry which is preliminary data.</text>
</comment>
<gene>
    <name evidence="3" type="ORF">OL599_22830</name>
</gene>
<evidence type="ECO:0000256" key="1">
    <source>
        <dbReference type="SAM" id="MobiDB-lite"/>
    </source>
</evidence>
<feature type="compositionally biased region" description="Basic and acidic residues" evidence="1">
    <location>
        <begin position="94"/>
        <end position="120"/>
    </location>
</feature>
<proteinExistence type="predicted"/>
<dbReference type="Proteomes" id="UP001165679">
    <property type="component" value="Unassembled WGS sequence"/>
</dbReference>
<feature type="signal peptide" evidence="2">
    <location>
        <begin position="1"/>
        <end position="22"/>
    </location>
</feature>
<evidence type="ECO:0000256" key="2">
    <source>
        <dbReference type="SAM" id="SignalP"/>
    </source>
</evidence>
<dbReference type="EMBL" id="JAPDNT010000037">
    <property type="protein sequence ID" value="MCW3477409.1"/>
    <property type="molecule type" value="Genomic_DNA"/>
</dbReference>
<feature type="region of interest" description="Disordered" evidence="1">
    <location>
        <begin position="94"/>
        <end position="155"/>
    </location>
</feature>
<feature type="non-terminal residue" evidence="3">
    <location>
        <position position="155"/>
    </location>
</feature>
<feature type="region of interest" description="Disordered" evidence="1">
    <location>
        <begin position="48"/>
        <end position="79"/>
    </location>
</feature>
<evidence type="ECO:0000313" key="4">
    <source>
        <dbReference type="Proteomes" id="UP001165679"/>
    </source>
</evidence>
<feature type="compositionally biased region" description="Low complexity" evidence="1">
    <location>
        <begin position="125"/>
        <end position="155"/>
    </location>
</feature>
<protein>
    <recommendedName>
        <fullName evidence="5">YbgF trimerisation domain-containing protein</fullName>
    </recommendedName>
</protein>
<accession>A0AA42CG76</accession>
<dbReference type="AlphaFoldDB" id="A0AA42CG76"/>
<evidence type="ECO:0008006" key="5">
    <source>
        <dbReference type="Google" id="ProtNLM"/>
    </source>
</evidence>
<name>A0AA42CG76_9PROT</name>
<keyword evidence="4" id="KW-1185">Reference proteome</keyword>
<reference evidence="3" key="2">
    <citation type="submission" date="2022-10" db="EMBL/GenBank/DDBJ databases">
        <authorList>
            <person name="Trinh H.N."/>
        </authorList>
    </citation>
    <scope>NUCLEOTIDE SEQUENCE</scope>
    <source>
        <strain evidence="3">RN2-1</strain>
    </source>
</reference>
<keyword evidence="2" id="KW-0732">Signal</keyword>
<evidence type="ECO:0000313" key="3">
    <source>
        <dbReference type="EMBL" id="MCW3477409.1"/>
    </source>
</evidence>
<sequence length="155" mass="15954">MRFVLAGILALLPVLGALPAQAQVESREGIALQNQILELRRDVQSLRDQIGRGGGSSALGSSRSSTPAPGGGGEMTAALLDRVTRLEDEVRQLRGRVDEADNARQRQGEDLGKQIEDLNFKIDNGTGRPAGAARPAPGAAPAQSPPAGSLGAAAA</sequence>